<evidence type="ECO:0000313" key="5">
    <source>
        <dbReference type="EMBL" id="AWH86386.1"/>
    </source>
</evidence>
<evidence type="ECO:0000256" key="2">
    <source>
        <dbReference type="ARBA" id="ARBA00022840"/>
    </source>
</evidence>
<proteinExistence type="predicted"/>
<dbReference type="PROSITE" id="PS51161">
    <property type="entry name" value="ATP_CONE"/>
    <property type="match status" value="1"/>
</dbReference>
<gene>
    <name evidence="5" type="ORF">HYN59_15275</name>
</gene>
<evidence type="ECO:0000313" key="6">
    <source>
        <dbReference type="Proteomes" id="UP000244929"/>
    </source>
</evidence>
<dbReference type="AlphaFoldDB" id="A0A2S1R1C9"/>
<reference evidence="5 6" key="1">
    <citation type="submission" date="2018-04" db="EMBL/GenBank/DDBJ databases">
        <title>Genome sequencing of Flavobacterium sp. HYN0059.</title>
        <authorList>
            <person name="Yi H."/>
            <person name="Baek C."/>
        </authorList>
    </citation>
    <scope>NUCLEOTIDE SEQUENCE [LARGE SCALE GENOMIC DNA]</scope>
    <source>
        <strain evidence="5 6">HYN0059</strain>
    </source>
</reference>
<dbReference type="InterPro" id="IPR011856">
    <property type="entry name" value="tRNA_endonuc-like_dom_sf"/>
</dbReference>
<name>A0A2S1R1C9_9FLAO</name>
<dbReference type="InterPro" id="IPR005144">
    <property type="entry name" value="ATP-cone_dom"/>
</dbReference>
<feature type="domain" description="ATP-cone" evidence="4">
    <location>
        <begin position="1"/>
        <end position="84"/>
    </location>
</feature>
<dbReference type="Gene3D" id="3.40.1350.10">
    <property type="match status" value="1"/>
</dbReference>
<keyword evidence="6" id="KW-1185">Reference proteome</keyword>
<keyword evidence="1 3" id="KW-0547">Nucleotide-binding</keyword>
<dbReference type="GO" id="GO:0003676">
    <property type="term" value="F:nucleic acid binding"/>
    <property type="evidence" value="ECO:0007669"/>
    <property type="project" value="InterPro"/>
</dbReference>
<protein>
    <recommendedName>
        <fullName evidence="4">ATP-cone domain-containing protein</fullName>
    </recommendedName>
</protein>
<dbReference type="KEGG" id="falb:HYN59_15275"/>
<accession>A0A2S1R1C9</accession>
<dbReference type="EMBL" id="CP029186">
    <property type="protein sequence ID" value="AWH86386.1"/>
    <property type="molecule type" value="Genomic_DNA"/>
</dbReference>
<dbReference type="OrthoDB" id="320396at2"/>
<dbReference type="SUPFAM" id="SSF52980">
    <property type="entry name" value="Restriction endonuclease-like"/>
    <property type="match status" value="1"/>
</dbReference>
<sequence length="275" mass="30773">MKVIKRSGDIVDFDRKKLENSLLRSGAMPSVASQVLAGIDSQLHEGITTKQIYKQAFAMLRRASNAHAARYNLRTALLHLGPAGFFFEKFIARLYAAQGWQTATNLMLQGNCVSHEVDIAMRRDGVIIMAECKFHNSREAISDVKVPLYILSRFNDLKPKKHELFGISDHITQCLIVTNNRFSADAVTFANCSGMQLLSWDLPANGSISLLTDRNGLYPVTCLTTLTAIEKEKLLILDILLVKEVLDHSDCLHKIGISENRIKNVLKECSELRNT</sequence>
<evidence type="ECO:0000256" key="3">
    <source>
        <dbReference type="PROSITE-ProRule" id="PRU00492"/>
    </source>
</evidence>
<keyword evidence="2 3" id="KW-0067">ATP-binding</keyword>
<dbReference type="Proteomes" id="UP000244929">
    <property type="component" value="Chromosome"/>
</dbReference>
<dbReference type="RefSeq" id="WP_108779109.1">
    <property type="nucleotide sequence ID" value="NZ_CP029186.1"/>
</dbReference>
<dbReference type="GO" id="GO:0005524">
    <property type="term" value="F:ATP binding"/>
    <property type="evidence" value="ECO:0007669"/>
    <property type="project" value="UniProtKB-UniRule"/>
</dbReference>
<dbReference type="Pfam" id="PF03477">
    <property type="entry name" value="ATP-cone"/>
    <property type="match status" value="1"/>
</dbReference>
<evidence type="ECO:0000259" key="4">
    <source>
        <dbReference type="PROSITE" id="PS51161"/>
    </source>
</evidence>
<evidence type="ECO:0000256" key="1">
    <source>
        <dbReference type="ARBA" id="ARBA00022741"/>
    </source>
</evidence>
<organism evidence="5 6">
    <name type="scientific">Flavobacterium album</name>
    <dbReference type="NCBI Taxonomy" id="2175091"/>
    <lineage>
        <taxon>Bacteria</taxon>
        <taxon>Pseudomonadati</taxon>
        <taxon>Bacteroidota</taxon>
        <taxon>Flavobacteriia</taxon>
        <taxon>Flavobacteriales</taxon>
        <taxon>Flavobacteriaceae</taxon>
        <taxon>Flavobacterium</taxon>
    </lineage>
</organism>
<dbReference type="InterPro" id="IPR011335">
    <property type="entry name" value="Restrct_endonuc-II-like"/>
</dbReference>